<keyword evidence="7" id="KW-0934">Plastid</keyword>
<dbReference type="InterPro" id="IPR035979">
    <property type="entry name" value="RBD_domain_sf"/>
</dbReference>
<dbReference type="InterPro" id="IPR004193">
    <property type="entry name" value="Glyco_hydro_13_N"/>
</dbReference>
<keyword evidence="6" id="KW-0808">Transferase</keyword>
<proteinExistence type="inferred from homology"/>
<dbReference type="Gene3D" id="2.60.40.10">
    <property type="entry name" value="Immunoglobulins"/>
    <property type="match status" value="2"/>
</dbReference>
<dbReference type="Pfam" id="PF00076">
    <property type="entry name" value="RRM_1"/>
    <property type="match status" value="1"/>
</dbReference>
<dbReference type="SUPFAM" id="SSF51011">
    <property type="entry name" value="Glycosyl hydrolase domain"/>
    <property type="match status" value="1"/>
</dbReference>
<comment type="caution">
    <text evidence="12">The sequence shown here is derived from an EMBL/GenBank/DDBJ whole genome shotgun (WGS) entry which is preliminary data.</text>
</comment>
<dbReference type="Pfam" id="PF02806">
    <property type="entry name" value="Alpha-amylase_C"/>
    <property type="match status" value="1"/>
</dbReference>
<feature type="region of interest" description="Disordered" evidence="9">
    <location>
        <begin position="266"/>
        <end position="287"/>
    </location>
</feature>
<comment type="pathway">
    <text evidence="3">Glycan biosynthesis; starch biosynthesis.</text>
</comment>
<keyword evidence="10" id="KW-0472">Membrane</keyword>
<feature type="compositionally biased region" description="Polar residues" evidence="9">
    <location>
        <begin position="1092"/>
        <end position="1102"/>
    </location>
</feature>
<evidence type="ECO:0000256" key="5">
    <source>
        <dbReference type="ARBA" id="ARBA00012541"/>
    </source>
</evidence>
<keyword evidence="10" id="KW-0812">Transmembrane</keyword>
<dbReference type="SUPFAM" id="SSF54928">
    <property type="entry name" value="RNA-binding domain, RBD"/>
    <property type="match status" value="1"/>
</dbReference>
<gene>
    <name evidence="12" type="ORF">Tco_0801841</name>
</gene>
<feature type="compositionally biased region" description="Basic and acidic residues" evidence="9">
    <location>
        <begin position="266"/>
        <end position="281"/>
    </location>
</feature>
<feature type="region of interest" description="Disordered" evidence="9">
    <location>
        <begin position="1067"/>
        <end position="1102"/>
    </location>
</feature>
<feature type="transmembrane region" description="Helical" evidence="10">
    <location>
        <begin position="1224"/>
        <end position="1247"/>
    </location>
</feature>
<feature type="region of interest" description="Disordered" evidence="9">
    <location>
        <begin position="45"/>
        <end position="65"/>
    </location>
</feature>
<evidence type="ECO:0000256" key="10">
    <source>
        <dbReference type="SAM" id="Phobius"/>
    </source>
</evidence>
<evidence type="ECO:0000259" key="11">
    <source>
        <dbReference type="PROSITE" id="PS50102"/>
    </source>
</evidence>
<dbReference type="InterPro" id="IPR012677">
    <property type="entry name" value="Nucleotide-bd_a/b_plait_sf"/>
</dbReference>
<evidence type="ECO:0000313" key="12">
    <source>
        <dbReference type="EMBL" id="GJS94873.1"/>
    </source>
</evidence>
<evidence type="ECO:0000256" key="7">
    <source>
        <dbReference type="ARBA" id="ARBA00023234"/>
    </source>
</evidence>
<reference evidence="12" key="2">
    <citation type="submission" date="2022-01" db="EMBL/GenBank/DDBJ databases">
        <authorList>
            <person name="Yamashiro T."/>
            <person name="Shiraishi A."/>
            <person name="Satake H."/>
            <person name="Nakayama K."/>
        </authorList>
    </citation>
    <scope>NUCLEOTIDE SEQUENCE</scope>
</reference>
<dbReference type="Pfam" id="PF02922">
    <property type="entry name" value="CBM_48"/>
    <property type="match status" value="1"/>
</dbReference>
<keyword evidence="8" id="KW-0694">RNA-binding</keyword>
<dbReference type="EMBL" id="BQNB010011765">
    <property type="protein sequence ID" value="GJS94873.1"/>
    <property type="molecule type" value="Genomic_DNA"/>
</dbReference>
<keyword evidence="7" id="KW-0035">Amyloplast</keyword>
<dbReference type="SMART" id="SM00360">
    <property type="entry name" value="RRM"/>
    <property type="match status" value="1"/>
</dbReference>
<dbReference type="Gene3D" id="3.30.70.330">
    <property type="match status" value="1"/>
</dbReference>
<dbReference type="SUPFAM" id="SSF51445">
    <property type="entry name" value="(Trans)glycosidases"/>
    <property type="match status" value="1"/>
</dbReference>
<evidence type="ECO:0000256" key="1">
    <source>
        <dbReference type="ARBA" id="ARBA00000826"/>
    </source>
</evidence>
<sequence>MTSSSSSLSLLTQIPFHPTPNSPLTSRSINLRRAVVFPARKWRCSATSSGQSPKERQRKVKGLESGEKGIDPVGFLEKEGILHKGFALYLRERYKSLKDLKDEILMRHIDFRDMASGFELLGMHRNVQHRVDYMEWAPGARYCAIVGDFNDWSPTENSAREGHFGHDDFGYWFIILEDKLRDGEEPDELYFQQYNYIDDYDKGDNSSSTPEEVFQKANDEYWEPGEDRFVKSRFEIIAKLYEQIFGPNGPQTEDELEDIPDAETQYKKWKEENKDKDDRPKNLPSYDVIDDGKEYDISRVIDDPVTRAKFRAKKPPIAYWFETRKGRKAWVKKYAPGIPHGSKYRLYLNTPNGPLERIPAWATYVNPEADGNQGYAIHWEPPPEQAYKWIHKKPKVPKSLRIYEAHVGISGSDPKIASFSEFTEKVLPHVKEAGYNAIQLIGVVEHKDYFTVGYRVTNMFAVSSRFGTPEDFKRLVDEAHGLGLLVFMDIVHSYSAADEMVGLSLFDGSNDCYFHTGKRGHHKFWGTRMFKYEDLDVLHYLLSNLNWWVVEYHVDGFNFHSLASMMYTHNGFASFTGDMEEFYNQYVDRSALLYLILANETLHALHPNIITIAEDATLYPGLCEPTSQGGLGFDYYVNPRASDMWLSFLEDVQDSNWSMSKIVATLVGVKGSSDKMLLYSENHNQSISGGRSFAEILFGKTLEQSSVMNESLLRGCSLHKMIRLITYTIGGRAYLNFMGNEFGHPKRVEFPTESNEFSFSLANRNWDLLATPGVHQDLLSFEKDMMDLNKIERIISRWLPNIHHVNDTNMVISYLRGPFLFIFNFHPSNSYDRYNVGVEEAGEYQIILNTDEKKYSGQGSIVQDQYVQKTMSRRVDVNPNASTIGKISSNPASSFLIELRSHGTLAIPSFSPSRLRLKDFHRVVCEIRSRTGGLGVSQTLGVCNLSPFNPKNSSHLFIMGIDDWHVVSRKKHGYRSYEDDVAKISISIYVSNLPETFSAKDLFHACNKYGHVVDSFIPLKRSKEGKRFGFVKFINVSNVERLVGNLCTVWVGRYKLQANKARFGRPPLNGRNIRNSKSDDRHLGGFKEPNVRPTNGNKETRNNSFASVLKSNQPNNLSSSNMIHDSSPAIALDDDCLSANDLSCVAIGKIKDINALSNLSVILNDEGDLKYIKISIRRKFYVIWDPNSFVKDNATISDYFVRSWFTSEISISVNYCLDRRHLPITVPIMFLIISLRIHGAIQVLMILKRNTFKEKASGIKASRRGCKDDIKRSNDTLHFYQSCGCLKLEQDASKKTSDVRVGSFQGGTRIQKRSMETGTVNQTDHVLLANHILDSSLMGFCLFLGLMIDRLHYYVKRFDHSESIKSFTKAKESYETESD</sequence>
<feature type="domain" description="RRM" evidence="11">
    <location>
        <begin position="986"/>
        <end position="1080"/>
    </location>
</feature>
<keyword evidence="13" id="KW-1185">Reference proteome</keyword>
<evidence type="ECO:0000256" key="8">
    <source>
        <dbReference type="PROSITE-ProRule" id="PRU00176"/>
    </source>
</evidence>
<comment type="similarity">
    <text evidence="4">Belongs to the glycosyl hydrolase 13 family. GlgB subfamily.</text>
</comment>
<accession>A0ABQ4ZXB8</accession>
<feature type="compositionally biased region" description="Basic and acidic residues" evidence="9">
    <location>
        <begin position="1076"/>
        <end position="1085"/>
    </location>
</feature>
<reference evidence="12" key="1">
    <citation type="journal article" date="2022" name="Int. J. Mol. Sci.">
        <title>Draft Genome of Tanacetum Coccineum: Genomic Comparison of Closely Related Tanacetum-Family Plants.</title>
        <authorList>
            <person name="Yamashiro T."/>
            <person name="Shiraishi A."/>
            <person name="Nakayama K."/>
            <person name="Satake H."/>
        </authorList>
    </citation>
    <scope>NUCLEOTIDE SEQUENCE</scope>
</reference>
<dbReference type="SMART" id="SM00642">
    <property type="entry name" value="Aamy"/>
    <property type="match status" value="1"/>
</dbReference>
<dbReference type="InterPro" id="IPR000504">
    <property type="entry name" value="RRM_dom"/>
</dbReference>
<name>A0ABQ4ZXB8_9ASTR</name>
<evidence type="ECO:0000256" key="4">
    <source>
        <dbReference type="ARBA" id="ARBA00009000"/>
    </source>
</evidence>
<dbReference type="Pfam" id="PF00128">
    <property type="entry name" value="Alpha-amylase"/>
    <property type="match status" value="1"/>
</dbReference>
<dbReference type="Gene3D" id="3.20.20.80">
    <property type="entry name" value="Glycosidases"/>
    <property type="match status" value="1"/>
</dbReference>
<comment type="subcellular location">
    <subcellularLocation>
        <location evidence="2">Plastid</location>
        <location evidence="2">Amyloplast</location>
    </subcellularLocation>
</comment>
<dbReference type="InterPro" id="IPR017853">
    <property type="entry name" value="GH"/>
</dbReference>
<dbReference type="InterPro" id="IPR006047">
    <property type="entry name" value="GH13_cat_dom"/>
</dbReference>
<dbReference type="CDD" id="cd00590">
    <property type="entry name" value="RRM_SF"/>
    <property type="match status" value="1"/>
</dbReference>
<dbReference type="SUPFAM" id="SSF81296">
    <property type="entry name" value="E set domains"/>
    <property type="match status" value="1"/>
</dbReference>
<dbReference type="InterPro" id="IPR006048">
    <property type="entry name" value="A-amylase/branching_C"/>
</dbReference>
<dbReference type="InterPro" id="IPR013780">
    <property type="entry name" value="Glyco_hydro_b"/>
</dbReference>
<dbReference type="PANTHER" id="PTHR43651">
    <property type="entry name" value="1,4-ALPHA-GLUCAN-BRANCHING ENZYME"/>
    <property type="match status" value="1"/>
</dbReference>
<dbReference type="InterPro" id="IPR014756">
    <property type="entry name" value="Ig_E-set"/>
</dbReference>
<evidence type="ECO:0000313" key="13">
    <source>
        <dbReference type="Proteomes" id="UP001151760"/>
    </source>
</evidence>
<comment type="catalytic activity">
    <reaction evidence="1">
        <text>Transfers a segment of a (1-&gt;4)-alpha-D-glucan chain to a primary hydroxy group in a similar glucan chain.</text>
        <dbReference type="EC" id="2.4.1.18"/>
    </reaction>
</comment>
<dbReference type="PROSITE" id="PS50102">
    <property type="entry name" value="RRM"/>
    <property type="match status" value="1"/>
</dbReference>
<evidence type="ECO:0000256" key="9">
    <source>
        <dbReference type="SAM" id="MobiDB-lite"/>
    </source>
</evidence>
<dbReference type="Proteomes" id="UP001151760">
    <property type="component" value="Unassembled WGS sequence"/>
</dbReference>
<organism evidence="12 13">
    <name type="scientific">Tanacetum coccineum</name>
    <dbReference type="NCBI Taxonomy" id="301880"/>
    <lineage>
        <taxon>Eukaryota</taxon>
        <taxon>Viridiplantae</taxon>
        <taxon>Streptophyta</taxon>
        <taxon>Embryophyta</taxon>
        <taxon>Tracheophyta</taxon>
        <taxon>Spermatophyta</taxon>
        <taxon>Magnoliopsida</taxon>
        <taxon>eudicotyledons</taxon>
        <taxon>Gunneridae</taxon>
        <taxon>Pentapetalae</taxon>
        <taxon>asterids</taxon>
        <taxon>campanulids</taxon>
        <taxon>Asterales</taxon>
        <taxon>Asteraceae</taxon>
        <taxon>Asteroideae</taxon>
        <taxon>Anthemideae</taxon>
        <taxon>Anthemidinae</taxon>
        <taxon>Tanacetum</taxon>
    </lineage>
</organism>
<keyword evidence="10" id="KW-1133">Transmembrane helix</keyword>
<dbReference type="InterPro" id="IPR013783">
    <property type="entry name" value="Ig-like_fold"/>
</dbReference>
<dbReference type="Gene3D" id="2.60.40.1180">
    <property type="entry name" value="Golgi alpha-mannosidase II"/>
    <property type="match status" value="1"/>
</dbReference>
<protein>
    <recommendedName>
        <fullName evidence="5">1,4-alpha-glucan branching enzyme</fullName>
        <ecNumber evidence="5">2.4.1.18</ecNumber>
    </recommendedName>
</protein>
<dbReference type="PANTHER" id="PTHR43651:SF4">
    <property type="entry name" value="1,4-ALPHA-GLUCAN-BRANCHING ENZYME 3, CHLOROPLASTIC_AMYLOPLASTIC"/>
    <property type="match status" value="1"/>
</dbReference>
<evidence type="ECO:0000256" key="2">
    <source>
        <dbReference type="ARBA" id="ARBA00004602"/>
    </source>
</evidence>
<dbReference type="EC" id="2.4.1.18" evidence="5"/>
<evidence type="ECO:0000256" key="3">
    <source>
        <dbReference type="ARBA" id="ARBA00004727"/>
    </source>
</evidence>
<evidence type="ECO:0000256" key="6">
    <source>
        <dbReference type="ARBA" id="ARBA00022679"/>
    </source>
</evidence>